<reference evidence="3" key="2">
    <citation type="submission" date="2023-06" db="EMBL/GenBank/DDBJ databases">
        <title>Identification and characterization of horizontal gene transfer across gut microbiota members of farm animals based on homology search.</title>
        <authorList>
            <person name="Zeman M."/>
            <person name="Kubasova T."/>
            <person name="Jahodarova E."/>
            <person name="Nykrynova M."/>
            <person name="Rychlik I."/>
        </authorList>
    </citation>
    <scope>NUCLEOTIDE SEQUENCE [LARGE SCALE GENOMIC DNA]</scope>
    <source>
        <strain evidence="3">ET39</strain>
    </source>
</reference>
<reference evidence="2 3" key="3">
    <citation type="submission" date="2023-06" db="EMBL/GenBank/DDBJ databases">
        <authorList>
            <person name="Zeman M."/>
            <person name="Kubasova T."/>
            <person name="Jahodarova E."/>
            <person name="Nykrynova M."/>
            <person name="Rychlik I."/>
        </authorList>
    </citation>
    <scope>NUCLEOTIDE SEQUENCE [LARGE SCALE GENOMIC DNA]</scope>
    <source>
        <strain evidence="2 3">ET39</strain>
    </source>
</reference>
<dbReference type="EC" id="2.3.1.-" evidence="2"/>
<evidence type="ECO:0000259" key="1">
    <source>
        <dbReference type="PROSITE" id="PS51186"/>
    </source>
</evidence>
<dbReference type="Pfam" id="PF00583">
    <property type="entry name" value="Acetyltransf_1"/>
    <property type="match status" value="1"/>
</dbReference>
<gene>
    <name evidence="2" type="ORF">QUV96_07750</name>
</gene>
<keyword evidence="2" id="KW-0012">Acyltransferase</keyword>
<accession>A0ABT7UD30</accession>
<protein>
    <submittedName>
        <fullName evidence="2">GNAT family N-acetyltransferase</fullName>
        <ecNumber evidence="2">2.3.1.-</ecNumber>
    </submittedName>
</protein>
<dbReference type="GO" id="GO:0016746">
    <property type="term" value="F:acyltransferase activity"/>
    <property type="evidence" value="ECO:0007669"/>
    <property type="project" value="UniProtKB-KW"/>
</dbReference>
<dbReference type="PROSITE" id="PS51186">
    <property type="entry name" value="GNAT"/>
    <property type="match status" value="1"/>
</dbReference>
<dbReference type="RefSeq" id="WP_289607974.1">
    <property type="nucleotide sequence ID" value="NZ_JAUDCG010000031.1"/>
</dbReference>
<evidence type="ECO:0000313" key="3">
    <source>
        <dbReference type="Proteomes" id="UP001529340"/>
    </source>
</evidence>
<dbReference type="Proteomes" id="UP001529340">
    <property type="component" value="Unassembled WGS sequence"/>
</dbReference>
<sequence>MEYRKIAQPDEALCAFCRRQKTYYALARQQVTPEYIAMDFQAPPGFSKDRHSHYEIFQDGAMIAYLDYYDGYRYSMRHDERSLWIGLFLVEERLQRRHIGRSIIQQLCAAHPHHERIQLACYADNDRGLAFWKAMDFHAIDRSFQEGRELIVMEHMLSSARSNPLPETT</sequence>
<dbReference type="InterPro" id="IPR016181">
    <property type="entry name" value="Acyl_CoA_acyltransferase"/>
</dbReference>
<reference evidence="2 3" key="1">
    <citation type="submission" date="2023-06" db="EMBL/GenBank/DDBJ databases">
        <title>Identification and characterization of horizontal gene transfer across gut microbiota members of farm animals based on homology search.</title>
        <authorList>
            <person name="Schwarzerova J."/>
            <person name="Nykrynova M."/>
            <person name="Jureckova K."/>
            <person name="Cejkova D."/>
            <person name="Rychlik I."/>
        </authorList>
    </citation>
    <scope>NUCLEOTIDE SEQUENCE [LARGE SCALE GENOMIC DNA]</scope>
    <source>
        <strain evidence="2 3">ET39</strain>
    </source>
</reference>
<feature type="domain" description="N-acetyltransferase" evidence="1">
    <location>
        <begin position="1"/>
        <end position="158"/>
    </location>
</feature>
<evidence type="ECO:0000313" key="2">
    <source>
        <dbReference type="EMBL" id="MDM8157529.1"/>
    </source>
</evidence>
<name>A0ABT7UD30_9FIRM</name>
<proteinExistence type="predicted"/>
<keyword evidence="2" id="KW-0808">Transferase</keyword>
<comment type="caution">
    <text evidence="2">The sequence shown here is derived from an EMBL/GenBank/DDBJ whole genome shotgun (WGS) entry which is preliminary data.</text>
</comment>
<dbReference type="SUPFAM" id="SSF55729">
    <property type="entry name" value="Acyl-CoA N-acyltransferases (Nat)"/>
    <property type="match status" value="1"/>
</dbReference>
<dbReference type="Gene3D" id="3.40.630.30">
    <property type="match status" value="1"/>
</dbReference>
<organism evidence="2 3">
    <name type="scientific">Amedibacillus dolichus</name>
    <dbReference type="NCBI Taxonomy" id="31971"/>
    <lineage>
        <taxon>Bacteria</taxon>
        <taxon>Bacillati</taxon>
        <taxon>Bacillota</taxon>
        <taxon>Erysipelotrichia</taxon>
        <taxon>Erysipelotrichales</taxon>
        <taxon>Erysipelotrichaceae</taxon>
        <taxon>Amedibacillus</taxon>
    </lineage>
</organism>
<dbReference type="EMBL" id="JAUDCG010000031">
    <property type="protein sequence ID" value="MDM8157529.1"/>
    <property type="molecule type" value="Genomic_DNA"/>
</dbReference>
<dbReference type="InterPro" id="IPR000182">
    <property type="entry name" value="GNAT_dom"/>
</dbReference>
<keyword evidence="3" id="KW-1185">Reference proteome</keyword>